<gene>
    <name evidence="1" type="ORF">ELQ90_00805</name>
</gene>
<dbReference type="Gene3D" id="3.90.226.10">
    <property type="entry name" value="2-enoyl-CoA Hydratase, Chain A, domain 1"/>
    <property type="match status" value="1"/>
</dbReference>
<keyword evidence="2" id="KW-1185">Reference proteome</keyword>
<dbReference type="InterPro" id="IPR029045">
    <property type="entry name" value="ClpP/crotonase-like_dom_sf"/>
</dbReference>
<evidence type="ECO:0000313" key="2">
    <source>
        <dbReference type="Proteomes" id="UP000288547"/>
    </source>
</evidence>
<dbReference type="AlphaFoldDB" id="A0A3S4A6D6"/>
<proteinExistence type="predicted"/>
<dbReference type="Proteomes" id="UP000288547">
    <property type="component" value="Unassembled WGS sequence"/>
</dbReference>
<dbReference type="PANTHER" id="PTHR43459:SF1">
    <property type="entry name" value="EG:BACN32G11.4 PROTEIN"/>
    <property type="match status" value="1"/>
</dbReference>
<dbReference type="OrthoDB" id="5174409at2"/>
<dbReference type="GO" id="GO:0016853">
    <property type="term" value="F:isomerase activity"/>
    <property type="evidence" value="ECO:0007669"/>
    <property type="project" value="UniProtKB-KW"/>
</dbReference>
<dbReference type="SUPFAM" id="SSF52096">
    <property type="entry name" value="ClpP/crotonase"/>
    <property type="match status" value="1"/>
</dbReference>
<dbReference type="InterPro" id="IPR001753">
    <property type="entry name" value="Enoyl-CoA_hydra/iso"/>
</dbReference>
<name>A0A3S4A6D6_9MICO</name>
<sequence length="283" mass="31271">MSFLDDFHPTQLKLTVESPTFWRVTFDNPPINVIGLEMMRELKELLTELEHNDTVNVVVFDSADPDFYIAHYDVEVDNDAAEALPTTTGYTAWVDITVRMSKLNAVTIAAIRGNTRGAGSELVLAMDMRFASLEKAKLAQVEIALKAVTGGGASGRLPSLVGRGRTMEILLGGEDFDGALAERYGYVNRAIPDAEFEDFVNAFARRVSGWDHQAIVEIKAFIDKYTRLPDAEYPLHSDAYWAGVSRPEVAGIVGRLLDNGMQQRGPLEYDLGRQIATIAQEEA</sequence>
<dbReference type="CDD" id="cd06558">
    <property type="entry name" value="crotonase-like"/>
    <property type="match status" value="1"/>
</dbReference>
<keyword evidence="1" id="KW-0413">Isomerase</keyword>
<dbReference type="EMBL" id="RZNB01000001">
    <property type="protein sequence ID" value="RWZ52531.1"/>
    <property type="molecule type" value="Genomic_DNA"/>
</dbReference>
<organism evidence="1 2">
    <name type="scientific">Labedella phragmitis</name>
    <dbReference type="NCBI Taxonomy" id="2498849"/>
    <lineage>
        <taxon>Bacteria</taxon>
        <taxon>Bacillati</taxon>
        <taxon>Actinomycetota</taxon>
        <taxon>Actinomycetes</taxon>
        <taxon>Micrococcales</taxon>
        <taxon>Microbacteriaceae</taxon>
        <taxon>Labedella</taxon>
    </lineage>
</organism>
<evidence type="ECO:0000313" key="1">
    <source>
        <dbReference type="EMBL" id="RWZ52531.1"/>
    </source>
</evidence>
<comment type="caution">
    <text evidence="1">The sequence shown here is derived from an EMBL/GenBank/DDBJ whole genome shotgun (WGS) entry which is preliminary data.</text>
</comment>
<dbReference type="RefSeq" id="WP_128493374.1">
    <property type="nucleotide sequence ID" value="NZ_RZNB01000001.1"/>
</dbReference>
<reference evidence="1 2" key="1">
    <citation type="submission" date="2018-12" db="EMBL/GenBank/DDBJ databases">
        <authorList>
            <person name="Li F."/>
        </authorList>
    </citation>
    <scope>NUCLEOTIDE SEQUENCE [LARGE SCALE GENOMIC DNA]</scope>
    <source>
        <strain evidence="1 2">11W25H-1</strain>
    </source>
</reference>
<dbReference type="PANTHER" id="PTHR43459">
    <property type="entry name" value="ENOYL-COA HYDRATASE"/>
    <property type="match status" value="1"/>
</dbReference>
<protein>
    <submittedName>
        <fullName evidence="1">Enoyl-CoA hydratase/isomerase family protein</fullName>
    </submittedName>
</protein>
<dbReference type="Pfam" id="PF00378">
    <property type="entry name" value="ECH_1"/>
    <property type="match status" value="1"/>
</dbReference>
<accession>A0A3S4A6D6</accession>